<protein>
    <recommendedName>
        <fullName evidence="3">DNA topoisomerase III</fullName>
    </recommendedName>
</protein>
<dbReference type="Pfam" id="PF13342">
    <property type="entry name" value="Toprim_Crpt"/>
    <property type="match status" value="1"/>
</dbReference>
<organism evidence="1 2">
    <name type="scientific">Salicibibacter halophilus</name>
    <dbReference type="NCBI Taxonomy" id="2502791"/>
    <lineage>
        <taxon>Bacteria</taxon>
        <taxon>Bacillati</taxon>
        <taxon>Bacillota</taxon>
        <taxon>Bacilli</taxon>
        <taxon>Bacillales</taxon>
        <taxon>Bacillaceae</taxon>
        <taxon>Salicibibacter</taxon>
    </lineage>
</organism>
<dbReference type="InterPro" id="IPR025589">
    <property type="entry name" value="Toprim_C_rpt"/>
</dbReference>
<evidence type="ECO:0008006" key="3">
    <source>
        <dbReference type="Google" id="ProtNLM"/>
    </source>
</evidence>
<dbReference type="Proteomes" id="UP000319756">
    <property type="component" value="Chromosome"/>
</dbReference>
<evidence type="ECO:0000313" key="1">
    <source>
        <dbReference type="EMBL" id="QDI92322.1"/>
    </source>
</evidence>
<dbReference type="RefSeq" id="WP_142090831.1">
    <property type="nucleotide sequence ID" value="NZ_CP035485.1"/>
</dbReference>
<dbReference type="EMBL" id="CP035485">
    <property type="protein sequence ID" value="QDI92322.1"/>
    <property type="molecule type" value="Genomic_DNA"/>
</dbReference>
<gene>
    <name evidence="1" type="ORF">EPH95_14910</name>
</gene>
<sequence length="64" mass="7210">MRYIGKCPLCGEDIVDKGKVYGCTAYDYTDCGFMIPKEKGKKNITPIMAKQLLNEGKTNKVKNF</sequence>
<dbReference type="AlphaFoldDB" id="A0A514LKG9"/>
<keyword evidence="2" id="KW-1185">Reference proteome</keyword>
<dbReference type="KEGG" id="sale:EPH95_14910"/>
<name>A0A514LKG9_9BACI</name>
<reference evidence="2" key="1">
    <citation type="submission" date="2019-01" db="EMBL/GenBank/DDBJ databases">
        <title>Genomic analysis of Salicibibacter sp. NKC3-5.</title>
        <authorList>
            <person name="Oh Y.J."/>
        </authorList>
    </citation>
    <scope>NUCLEOTIDE SEQUENCE [LARGE SCALE GENOMIC DNA]</scope>
    <source>
        <strain evidence="2">NKC3-5</strain>
    </source>
</reference>
<proteinExistence type="predicted"/>
<accession>A0A514LKG9</accession>
<dbReference type="OrthoDB" id="9803554at2"/>
<evidence type="ECO:0000313" key="2">
    <source>
        <dbReference type="Proteomes" id="UP000319756"/>
    </source>
</evidence>